<feature type="domain" description="Smf/DprA SLOG" evidence="2">
    <location>
        <begin position="10"/>
        <end position="211"/>
    </location>
</feature>
<evidence type="ECO:0000313" key="4">
    <source>
        <dbReference type="EMBL" id="KOX91188.1"/>
    </source>
</evidence>
<dbReference type="GO" id="GO:0009294">
    <property type="term" value="P:DNA-mediated transformation"/>
    <property type="evidence" value="ECO:0007669"/>
    <property type="project" value="InterPro"/>
</dbReference>
<dbReference type="InterPro" id="IPR057666">
    <property type="entry name" value="DrpA_SLOG"/>
</dbReference>
<dbReference type="PANTHER" id="PTHR43022">
    <property type="entry name" value="PROTEIN SMF"/>
    <property type="match status" value="1"/>
</dbReference>
<name>A0A0M9AHV6_THEAQ</name>
<evidence type="ECO:0000313" key="3">
    <source>
        <dbReference type="EMBL" id="KOX91175.1"/>
    </source>
</evidence>
<gene>
    <name evidence="3" type="ORF">BVI061214_00099</name>
    <name evidence="4" type="ORF">BVI061214_00113</name>
</gene>
<dbReference type="InterPro" id="IPR003488">
    <property type="entry name" value="DprA"/>
</dbReference>
<dbReference type="EMBL" id="LHCI01000104">
    <property type="protein sequence ID" value="KOX91175.1"/>
    <property type="molecule type" value="Genomic_DNA"/>
</dbReference>
<accession>A0A0M9AHV6</accession>
<dbReference type="PANTHER" id="PTHR43022:SF1">
    <property type="entry name" value="PROTEIN SMF"/>
    <property type="match status" value="1"/>
</dbReference>
<proteinExistence type="inferred from homology"/>
<reference evidence="3 5" key="1">
    <citation type="submission" date="2015-07" db="EMBL/GenBank/DDBJ databases">
        <authorList>
            <person name="Noorani M."/>
        </authorList>
    </citation>
    <scope>NUCLEOTIDE SEQUENCE [LARGE SCALE GENOMIC DNA]</scope>
    <source>
        <strain evidence="5">ATCC 25104 / DSM 625 / JCM 10724 / NBRC 103206 / NCIMB 11243 / YT-1</strain>
        <strain evidence="3">YT-1</strain>
    </source>
</reference>
<evidence type="ECO:0000313" key="5">
    <source>
        <dbReference type="Proteomes" id="UP000037685"/>
    </source>
</evidence>
<dbReference type="Proteomes" id="UP000037685">
    <property type="component" value="Unassembled WGS sequence"/>
</dbReference>
<dbReference type="SUPFAM" id="SSF102405">
    <property type="entry name" value="MCP/YpsA-like"/>
    <property type="match status" value="1"/>
</dbReference>
<dbReference type="Gene3D" id="3.40.50.450">
    <property type="match status" value="1"/>
</dbReference>
<sequence>MHSESLPQLVPGDSLYPQRLLSLKAPPKLYYIGDAQLANSQRTIAIIGSRHATEDALSWARKAGRHFASKGYVVVSGLAKGVDLLATQGALETGKAVAVVPFGLISKEARARLRDLSPYLEEQLLVLSALEPYAPWRAQYAMWRNRLVVGLADVVLVVQTGLKETLKEGKKGPKRTKSGTWAAAEEARRLGRPVFVLNLPTEGNQALIREGWVRSIPPGEEGFYRIEDFLANLPQKAALPRQGELLFPAE</sequence>
<dbReference type="RefSeq" id="WP_082333091.1">
    <property type="nucleotide sequence ID" value="NZ_LHCI01000104.1"/>
</dbReference>
<dbReference type="Pfam" id="PF02481">
    <property type="entry name" value="DNA_processg_A"/>
    <property type="match status" value="1"/>
</dbReference>
<dbReference type="PATRIC" id="fig|271.14.peg.182"/>
<comment type="caution">
    <text evidence="3">The sequence shown here is derived from an EMBL/GenBank/DDBJ whole genome shotgun (WGS) entry which is preliminary data.</text>
</comment>
<comment type="similarity">
    <text evidence="1">Belongs to the DprA/Smf family.</text>
</comment>
<dbReference type="EMBL" id="LHCI01000104">
    <property type="protein sequence ID" value="KOX91188.1"/>
    <property type="molecule type" value="Genomic_DNA"/>
</dbReference>
<evidence type="ECO:0000259" key="2">
    <source>
        <dbReference type="Pfam" id="PF02481"/>
    </source>
</evidence>
<evidence type="ECO:0000256" key="1">
    <source>
        <dbReference type="ARBA" id="ARBA00006525"/>
    </source>
</evidence>
<dbReference type="AlphaFoldDB" id="A0A0M9AHV6"/>
<protein>
    <recommendedName>
        <fullName evidence="2">Smf/DprA SLOG domain-containing protein</fullName>
    </recommendedName>
</protein>
<organism evidence="3 5">
    <name type="scientific">Thermus aquaticus</name>
    <dbReference type="NCBI Taxonomy" id="271"/>
    <lineage>
        <taxon>Bacteria</taxon>
        <taxon>Thermotogati</taxon>
        <taxon>Deinococcota</taxon>
        <taxon>Deinococci</taxon>
        <taxon>Thermales</taxon>
        <taxon>Thermaceae</taxon>
        <taxon>Thermus</taxon>
    </lineage>
</organism>